<feature type="signal peptide" evidence="1">
    <location>
        <begin position="1"/>
        <end position="18"/>
    </location>
</feature>
<evidence type="ECO:0000313" key="2">
    <source>
        <dbReference type="EMBL" id="SFU40533.1"/>
    </source>
</evidence>
<dbReference type="STRING" id="1224947.SAMN05216480_102298"/>
<accession>A0A1I7FWL0</accession>
<keyword evidence="1" id="KW-0732">Signal</keyword>
<dbReference type="EMBL" id="FPBK01000002">
    <property type="protein sequence ID" value="SFU40533.1"/>
    <property type="molecule type" value="Genomic_DNA"/>
</dbReference>
<evidence type="ECO:0000256" key="1">
    <source>
        <dbReference type="SAM" id="SignalP"/>
    </source>
</evidence>
<evidence type="ECO:0000313" key="3">
    <source>
        <dbReference type="Proteomes" id="UP000199138"/>
    </source>
</evidence>
<dbReference type="AlphaFoldDB" id="A0A1I7FWL0"/>
<proteinExistence type="predicted"/>
<keyword evidence="3" id="KW-1185">Reference proteome</keyword>
<dbReference type="Proteomes" id="UP000199138">
    <property type="component" value="Unassembled WGS sequence"/>
</dbReference>
<feature type="chain" id="PRO_5011774309" description="MetA-pathway of phenol degradation" evidence="1">
    <location>
        <begin position="19"/>
        <end position="337"/>
    </location>
</feature>
<gene>
    <name evidence="2" type="ORF">SAMN05216480_102298</name>
</gene>
<evidence type="ECO:0008006" key="4">
    <source>
        <dbReference type="Google" id="ProtNLM"/>
    </source>
</evidence>
<dbReference type="RefSeq" id="WP_093024049.1">
    <property type="nucleotide sequence ID" value="NZ_FPBK01000002.1"/>
</dbReference>
<sequence>MKSILLTLVTAFSISSYAQDASSIFTTGLEDSQRFAKGYLQPGSEAIGHAMNNGWFNSAEAKSFLAFEISIIGNIVQVDEADHTFNFEASTTGGLSYADGSSIKSVASVLGTVDPDIVMEYTITEPNTGMTETIQITLPEGILDKNINNVPAGYLQGSIGLLKGTELKLRFLPKIDINDRKFGVLGIGVQHEFTEWLPADKLWPIAISGLVAYTKLNADYNVDDVLNLDGVNQYFQNDTQTWLFQSIFSTKLPVINFYGGVGYMTGTSKSDLKGTYIVYEGFGTQATVEDPISVENEISGVRATLGTKLKLGFFRLNADYTFAEFNSATIGLNFGFR</sequence>
<dbReference type="Pfam" id="PF20230">
    <property type="entry name" value="DUF6588"/>
    <property type="match status" value="1"/>
</dbReference>
<dbReference type="OrthoDB" id="9775382at2"/>
<dbReference type="InterPro" id="IPR046495">
    <property type="entry name" value="DUF6588"/>
</dbReference>
<reference evidence="2 3" key="1">
    <citation type="submission" date="2016-10" db="EMBL/GenBank/DDBJ databases">
        <authorList>
            <person name="de Groot N.N."/>
        </authorList>
    </citation>
    <scope>NUCLEOTIDE SEQUENCE [LARGE SCALE GENOMIC DNA]</scope>
    <source>
        <strain evidence="2 3">CGMCC 1.12333</strain>
    </source>
</reference>
<name>A0A1I7FWL0_9FLAO</name>
<organism evidence="2 3">
    <name type="scientific">Pustulibacterium marinum</name>
    <dbReference type="NCBI Taxonomy" id="1224947"/>
    <lineage>
        <taxon>Bacteria</taxon>
        <taxon>Pseudomonadati</taxon>
        <taxon>Bacteroidota</taxon>
        <taxon>Flavobacteriia</taxon>
        <taxon>Flavobacteriales</taxon>
        <taxon>Flavobacteriaceae</taxon>
        <taxon>Pustulibacterium</taxon>
    </lineage>
</organism>
<protein>
    <recommendedName>
        <fullName evidence="4">MetA-pathway of phenol degradation</fullName>
    </recommendedName>
</protein>